<feature type="non-terminal residue" evidence="1">
    <location>
        <position position="1"/>
    </location>
</feature>
<dbReference type="Proteomes" id="UP000789901">
    <property type="component" value="Unassembled WGS sequence"/>
</dbReference>
<proteinExistence type="predicted"/>
<organism evidence="1 2">
    <name type="scientific">Gigaspora margarita</name>
    <dbReference type="NCBI Taxonomy" id="4874"/>
    <lineage>
        <taxon>Eukaryota</taxon>
        <taxon>Fungi</taxon>
        <taxon>Fungi incertae sedis</taxon>
        <taxon>Mucoromycota</taxon>
        <taxon>Glomeromycotina</taxon>
        <taxon>Glomeromycetes</taxon>
        <taxon>Diversisporales</taxon>
        <taxon>Gigasporaceae</taxon>
        <taxon>Gigaspora</taxon>
    </lineage>
</organism>
<evidence type="ECO:0000313" key="2">
    <source>
        <dbReference type="Proteomes" id="UP000789901"/>
    </source>
</evidence>
<dbReference type="Gene3D" id="3.30.420.10">
    <property type="entry name" value="Ribonuclease H-like superfamily/Ribonuclease H"/>
    <property type="match status" value="1"/>
</dbReference>
<gene>
    <name evidence="1" type="ORF">GMARGA_LOCUS31146</name>
</gene>
<reference evidence="1 2" key="1">
    <citation type="submission" date="2021-06" db="EMBL/GenBank/DDBJ databases">
        <authorList>
            <person name="Kallberg Y."/>
            <person name="Tangrot J."/>
            <person name="Rosling A."/>
        </authorList>
    </citation>
    <scope>NUCLEOTIDE SEQUENCE [LARGE SCALE GENOMIC DNA]</scope>
    <source>
        <strain evidence="1 2">120-4 pot B 10/14</strain>
    </source>
</reference>
<sequence length="80" mass="9495">NMNLDSYVNVLANHFIPWANSLLEKYPDEIELIFQQDLAPIHTPNLNLIENLWEHLDSMLRKRRPAPETHEELVMCIKEE</sequence>
<dbReference type="EMBL" id="CAJVQB010045756">
    <property type="protein sequence ID" value="CAG8832628.1"/>
    <property type="molecule type" value="Genomic_DNA"/>
</dbReference>
<keyword evidence="2" id="KW-1185">Reference proteome</keyword>
<accession>A0ABN7WI60</accession>
<comment type="caution">
    <text evidence="1">The sequence shown here is derived from an EMBL/GenBank/DDBJ whole genome shotgun (WGS) entry which is preliminary data.</text>
</comment>
<name>A0ABN7WI60_GIGMA</name>
<protein>
    <submittedName>
        <fullName evidence="1">12944_t:CDS:1</fullName>
    </submittedName>
</protein>
<evidence type="ECO:0000313" key="1">
    <source>
        <dbReference type="EMBL" id="CAG8832628.1"/>
    </source>
</evidence>
<dbReference type="InterPro" id="IPR036397">
    <property type="entry name" value="RNaseH_sf"/>
</dbReference>